<comment type="similarity">
    <text evidence="1 4 5">Belongs to the cullin family.</text>
</comment>
<dbReference type="FunFam" id="1.20.1310.10:FF:000001">
    <property type="entry name" value="Cullin 3"/>
    <property type="match status" value="1"/>
</dbReference>
<dbReference type="InterPro" id="IPR016158">
    <property type="entry name" value="Cullin_homology"/>
</dbReference>
<dbReference type="Pfam" id="PF00888">
    <property type="entry name" value="Cullin"/>
    <property type="match status" value="1"/>
</dbReference>
<gene>
    <name evidence="8" type="ORF">SAPIO_CDS3571</name>
</gene>
<evidence type="ECO:0000256" key="6">
    <source>
        <dbReference type="SAM" id="MobiDB-lite"/>
    </source>
</evidence>
<dbReference type="InterPro" id="IPR059120">
    <property type="entry name" value="Cullin-like_AB"/>
</dbReference>
<dbReference type="InterPro" id="IPR045093">
    <property type="entry name" value="Cullin"/>
</dbReference>
<evidence type="ECO:0000256" key="3">
    <source>
        <dbReference type="ARBA" id="ARBA00022843"/>
    </source>
</evidence>
<dbReference type="SUPFAM" id="SSF75632">
    <property type="entry name" value="Cullin homology domain"/>
    <property type="match status" value="1"/>
</dbReference>
<keyword evidence="9" id="KW-1185">Reference proteome</keyword>
<dbReference type="InterPro" id="IPR036388">
    <property type="entry name" value="WH-like_DNA-bd_sf"/>
</dbReference>
<evidence type="ECO:0000259" key="7">
    <source>
        <dbReference type="PROSITE" id="PS50069"/>
    </source>
</evidence>
<comment type="caution">
    <text evidence="8">The sequence shown here is derived from an EMBL/GenBank/DDBJ whole genome shotgun (WGS) entry which is preliminary data.</text>
</comment>
<dbReference type="Proteomes" id="UP000028545">
    <property type="component" value="Unassembled WGS sequence"/>
</dbReference>
<dbReference type="Gene3D" id="1.20.1310.10">
    <property type="entry name" value="Cullin Repeats"/>
    <property type="match status" value="4"/>
</dbReference>
<dbReference type="FunFam" id="1.20.1310.10:FF:000002">
    <property type="entry name" value="cullin-3 isoform X1"/>
    <property type="match status" value="1"/>
</dbReference>
<dbReference type="InterPro" id="IPR001373">
    <property type="entry name" value="Cullin_N"/>
</dbReference>
<dbReference type="SUPFAM" id="SSF46785">
    <property type="entry name" value="Winged helix' DNA-binding domain"/>
    <property type="match status" value="1"/>
</dbReference>
<dbReference type="SMART" id="SM00182">
    <property type="entry name" value="CULLIN"/>
    <property type="match status" value="1"/>
</dbReference>
<protein>
    <submittedName>
        <fullName evidence="8">Cullin family protein</fullName>
    </submittedName>
</protein>
<keyword evidence="3" id="KW-0832">Ubl conjugation</keyword>
<evidence type="ECO:0000256" key="4">
    <source>
        <dbReference type="PROSITE-ProRule" id="PRU00330"/>
    </source>
</evidence>
<dbReference type="Pfam" id="PF10557">
    <property type="entry name" value="Cullin_Nedd8"/>
    <property type="match status" value="1"/>
</dbReference>
<dbReference type="AlphaFoldDB" id="A0A084GB34"/>
<feature type="compositionally biased region" description="Basic and acidic residues" evidence="6">
    <location>
        <begin position="360"/>
        <end position="375"/>
    </location>
</feature>
<evidence type="ECO:0000313" key="9">
    <source>
        <dbReference type="Proteomes" id="UP000028545"/>
    </source>
</evidence>
<dbReference type="Gene3D" id="3.30.230.130">
    <property type="entry name" value="Cullin, Chain C, Domain 2"/>
    <property type="match status" value="1"/>
</dbReference>
<dbReference type="Gene3D" id="1.10.10.10">
    <property type="entry name" value="Winged helix-like DNA-binding domain superfamily/Winged helix DNA-binding domain"/>
    <property type="match status" value="1"/>
</dbReference>
<sequence>MRPGSGQQGEKDYFESSWDTLRDAMTDIHNMNASNWQYEQLYRVGYKVVILKKGPELYERIKDFERKWLRENVMAKLLDFITPEFVATLESATTSANERRQLGQKLLRSLRDTWVDHETSMNMIADILMYMDKSCTEVAKHPSIFTTTIGLYRDDVLKAEINGVPLIDLLVTVLIDQIEMERAGDIVDRGLIRNCIGLLDGLYETDQEARLERLYLTRFEPEFLRVTRDFYANEAQRLLGQGDCTAWIRHTPDRLNEESDRCGTTILAESRGRLVSLVEEEMVHKHLDEFLALDTGLKWLVDSGKLEELSTLYSLVSLDPTAKGKVTRVLESHVIELGREIQRVLQATDFSTPAASAPEEADKNDEAAGKNEAGGRTKPSQLTAAAQQTAAAIKWVDDVLSLKDKFDRIWSECFKKDLSIQTAITKSFSSFINSFDRSSEFVSLFIDDSLRRGIRDKTEAEIDVILEKAIALMCYLNDMDMFERYYQRHLARRLLHSKSGSHEVEKQLILRMKQEFGNQFAFKFEGMLRDLDTSAEFTANYREQMRLVTGDAGAIDVSISILTTNNWPAEVMGRSSQIGYGDVAPCTYPEEIRKLHDSIKQHYLQNRVGRKLTWVGTLGSADIRCTFPPVPGKSGVLARERRYEVSAPTYGMVVLLLFNEMDDDESLSFEEIQAKTNIPAPDLTRTLMALAVAPKCRVLAKDPQNKVVKPGDRFKFNNAFASKTIKIKAPTITSVSKVEGDEERKVTAAKADQTRSHLIDAAIVRIMKQRKQLMHTQLITEVLDQLVGRFKPELPMIKRRIEDLIARDYLERVEDASTPTYRYLA</sequence>
<dbReference type="InterPro" id="IPR019559">
    <property type="entry name" value="Cullin_neddylation_domain"/>
</dbReference>
<dbReference type="FunFam" id="1.10.10.10:FF:000014">
    <property type="entry name" value="Cullin 1"/>
    <property type="match status" value="1"/>
</dbReference>
<dbReference type="SMART" id="SM00884">
    <property type="entry name" value="Cullin_Nedd8"/>
    <property type="match status" value="1"/>
</dbReference>
<evidence type="ECO:0000256" key="5">
    <source>
        <dbReference type="RuleBase" id="RU003829"/>
    </source>
</evidence>
<dbReference type="FunFam" id="1.20.1310.10:FF:000061">
    <property type="entry name" value="Related to cullulin 3"/>
    <property type="match status" value="1"/>
</dbReference>
<reference evidence="8 9" key="1">
    <citation type="journal article" date="2014" name="Genome Announc.">
        <title>Draft genome sequence of the pathogenic fungus Scedosporium apiospermum.</title>
        <authorList>
            <person name="Vandeputte P."/>
            <person name="Ghamrawi S."/>
            <person name="Rechenmann M."/>
            <person name="Iltis A."/>
            <person name="Giraud S."/>
            <person name="Fleury M."/>
            <person name="Thornton C."/>
            <person name="Delhaes L."/>
            <person name="Meyer W."/>
            <person name="Papon N."/>
            <person name="Bouchara J.P."/>
        </authorList>
    </citation>
    <scope>NUCLEOTIDE SEQUENCE [LARGE SCALE GENOMIC DNA]</scope>
    <source>
        <strain evidence="8 9">IHEM 14462</strain>
    </source>
</reference>
<proteinExistence type="inferred from homology"/>
<name>A0A084GB34_PSEDA</name>
<dbReference type="PANTHER" id="PTHR11932">
    <property type="entry name" value="CULLIN"/>
    <property type="match status" value="1"/>
</dbReference>
<dbReference type="VEuPathDB" id="FungiDB:SAPIO_CDS3571"/>
<dbReference type="GO" id="GO:0031625">
    <property type="term" value="F:ubiquitin protein ligase binding"/>
    <property type="evidence" value="ECO:0007669"/>
    <property type="project" value="InterPro"/>
</dbReference>
<organism evidence="8 9">
    <name type="scientific">Pseudallescheria apiosperma</name>
    <name type="common">Scedosporium apiospermum</name>
    <dbReference type="NCBI Taxonomy" id="563466"/>
    <lineage>
        <taxon>Eukaryota</taxon>
        <taxon>Fungi</taxon>
        <taxon>Dikarya</taxon>
        <taxon>Ascomycota</taxon>
        <taxon>Pezizomycotina</taxon>
        <taxon>Sordariomycetes</taxon>
        <taxon>Hypocreomycetidae</taxon>
        <taxon>Microascales</taxon>
        <taxon>Microascaceae</taxon>
        <taxon>Scedosporium</taxon>
    </lineage>
</organism>
<dbReference type="OrthoDB" id="27073at2759"/>
<dbReference type="InterPro" id="IPR036317">
    <property type="entry name" value="Cullin_homology_sf"/>
</dbReference>
<dbReference type="PROSITE" id="PS50069">
    <property type="entry name" value="CULLIN_2"/>
    <property type="match status" value="1"/>
</dbReference>
<dbReference type="RefSeq" id="XP_016644345.1">
    <property type="nucleotide sequence ID" value="XM_016786339.1"/>
</dbReference>
<accession>A0A084GB34</accession>
<keyword evidence="2" id="KW-1017">Isopeptide bond</keyword>
<evidence type="ECO:0000256" key="1">
    <source>
        <dbReference type="ARBA" id="ARBA00006019"/>
    </source>
</evidence>
<dbReference type="SUPFAM" id="SSF74788">
    <property type="entry name" value="Cullin repeat-like"/>
    <property type="match status" value="1"/>
</dbReference>
<dbReference type="FunFam" id="1.20.1310.10:FF:000036">
    <property type="entry name" value="SCF ubiquitin ligase subunit CulC, putative"/>
    <property type="match status" value="1"/>
</dbReference>
<evidence type="ECO:0000256" key="2">
    <source>
        <dbReference type="ARBA" id="ARBA00022499"/>
    </source>
</evidence>
<feature type="region of interest" description="Disordered" evidence="6">
    <location>
        <begin position="353"/>
        <end position="381"/>
    </location>
</feature>
<dbReference type="Pfam" id="PF26557">
    <property type="entry name" value="Cullin_AB"/>
    <property type="match status" value="1"/>
</dbReference>
<dbReference type="GO" id="GO:0006511">
    <property type="term" value="P:ubiquitin-dependent protein catabolic process"/>
    <property type="evidence" value="ECO:0007669"/>
    <property type="project" value="InterPro"/>
</dbReference>
<dbReference type="InterPro" id="IPR036390">
    <property type="entry name" value="WH_DNA-bd_sf"/>
</dbReference>
<feature type="domain" description="Cullin family profile" evidence="7">
    <location>
        <begin position="437"/>
        <end position="691"/>
    </location>
</feature>
<dbReference type="HOGENOM" id="CLU_004747_7_1_1"/>
<dbReference type="OMA" id="MFKDMTI"/>
<dbReference type="GeneID" id="27722643"/>
<evidence type="ECO:0000313" key="8">
    <source>
        <dbReference type="EMBL" id="KEZ44546.1"/>
    </source>
</evidence>
<dbReference type="EMBL" id="JOWA01000088">
    <property type="protein sequence ID" value="KEZ44546.1"/>
    <property type="molecule type" value="Genomic_DNA"/>
</dbReference>
<dbReference type="InterPro" id="IPR016159">
    <property type="entry name" value="Cullin_repeat-like_dom_sf"/>
</dbReference>
<dbReference type="KEGG" id="sapo:SAPIO_CDS3571"/>